<comment type="catalytic activity">
    <reaction evidence="13">
        <text>L-threonyl-[protein] + ATP = O-phospho-L-threonyl-[protein] + ADP + H(+)</text>
        <dbReference type="Rhea" id="RHEA:46608"/>
        <dbReference type="Rhea" id="RHEA-COMP:11060"/>
        <dbReference type="Rhea" id="RHEA-COMP:11605"/>
        <dbReference type="ChEBI" id="CHEBI:15378"/>
        <dbReference type="ChEBI" id="CHEBI:30013"/>
        <dbReference type="ChEBI" id="CHEBI:30616"/>
        <dbReference type="ChEBI" id="CHEBI:61977"/>
        <dbReference type="ChEBI" id="CHEBI:456216"/>
        <dbReference type="EC" id="2.7.11.1"/>
    </reaction>
</comment>
<dbReference type="Pfam" id="PF13947">
    <property type="entry name" value="GUB_WAK_bind"/>
    <property type="match status" value="1"/>
</dbReference>
<evidence type="ECO:0000313" key="18">
    <source>
        <dbReference type="RefSeq" id="XP_016651103.1"/>
    </source>
</evidence>
<dbReference type="InterPro" id="IPR025287">
    <property type="entry name" value="WAK_GUB"/>
</dbReference>
<evidence type="ECO:0000256" key="1">
    <source>
        <dbReference type="ARBA" id="ARBA00004479"/>
    </source>
</evidence>
<comment type="subcellular location">
    <subcellularLocation>
        <location evidence="1">Membrane</location>
        <topology evidence="1">Single-pass type I membrane protein</topology>
    </subcellularLocation>
</comment>
<sequence>MPSSLFFSLFLDHPLQMYLLLQSHFKGKIPFHVCIITIIFTTLAKQTSSLDQSYETCKPQTCGNGPNISYPFWLSDRQESFCGYPSFKTACDGENPVLSISDDDYIIKDIFYSNHSFVLANAVVYHDKCPLPLHNFSLDRTPFSYSSSDHIDFSFFYNCDKEPKEYTHPYPIDCASNASHHSFAIFHKEVVEDMNYSFDSCLSPVNLPVDVAVGVEALLRMNYTEILKMGVLLNWTAQNCSNCEKSSGRCGFKNNEFVCFCRDGPRSQTCDHGTSVETFSLLVILEIFKKQQWRFLLLMCGVVLPLLQEVGSYCVIVCIKSRMQTFMRTKSHQDLEAFIQNNGPLAVKRYKFSDIRKMTNSFKDKLGQGGYGDVYKGKLRDGCLVAVKVLNASKGNGEDFINEVASISRTSHVNVVTLLGYCFEGKKKALIYEFMPNGSLEKFIYKENSLKTTPHLELEKLFEIAIGIARGLEYLHRGCNTRILHFDIKPHNILLDDNFCPKISDFGLSKVCLKKESIMSMLDARGTIGYIAPEVFCRNFGGVSVKSDVYSYGMMILEVVGGRKNNDVQVSHTTDTYFPDWIYKHLEQGSSNLGLPNPMTQEENELARKMILVGLWCIQTKPSDRPSMSKVIEMLKGSIEALQIPPKPVLTTPIRTPAESESNTLSSLIC</sequence>
<dbReference type="InterPro" id="IPR011009">
    <property type="entry name" value="Kinase-like_dom_sf"/>
</dbReference>
<keyword evidence="6" id="KW-0732">Signal</keyword>
<evidence type="ECO:0000256" key="12">
    <source>
        <dbReference type="ARBA" id="ARBA00023180"/>
    </source>
</evidence>
<evidence type="ECO:0000259" key="16">
    <source>
        <dbReference type="PROSITE" id="PS50011"/>
    </source>
</evidence>
<evidence type="ECO:0000256" key="11">
    <source>
        <dbReference type="ARBA" id="ARBA00023136"/>
    </source>
</evidence>
<dbReference type="PROSITE" id="PS00107">
    <property type="entry name" value="PROTEIN_KINASE_ATP"/>
    <property type="match status" value="1"/>
</dbReference>
<dbReference type="PANTHER" id="PTHR27009">
    <property type="entry name" value="RUST RESISTANCE KINASE LR10-RELATED"/>
    <property type="match status" value="1"/>
</dbReference>
<keyword evidence="10" id="KW-1133">Transmembrane helix</keyword>
<evidence type="ECO:0000256" key="2">
    <source>
        <dbReference type="ARBA" id="ARBA00012513"/>
    </source>
</evidence>
<dbReference type="PROSITE" id="PS50011">
    <property type="entry name" value="PROTEIN_KINASE_DOM"/>
    <property type="match status" value="1"/>
</dbReference>
<dbReference type="InterPro" id="IPR000719">
    <property type="entry name" value="Prot_kinase_dom"/>
</dbReference>
<dbReference type="Gene3D" id="3.30.200.20">
    <property type="entry name" value="Phosphorylase Kinase, domain 1"/>
    <property type="match status" value="1"/>
</dbReference>
<keyword evidence="12" id="KW-0325">Glycoprotein</keyword>
<organism evidence="17 18">
    <name type="scientific">Prunus mume</name>
    <name type="common">Japanese apricot</name>
    <name type="synonym">Armeniaca mume</name>
    <dbReference type="NCBI Taxonomy" id="102107"/>
    <lineage>
        <taxon>Eukaryota</taxon>
        <taxon>Viridiplantae</taxon>
        <taxon>Streptophyta</taxon>
        <taxon>Embryophyta</taxon>
        <taxon>Tracheophyta</taxon>
        <taxon>Spermatophyta</taxon>
        <taxon>Magnoliopsida</taxon>
        <taxon>eudicotyledons</taxon>
        <taxon>Gunneridae</taxon>
        <taxon>Pentapetalae</taxon>
        <taxon>rosids</taxon>
        <taxon>fabids</taxon>
        <taxon>Rosales</taxon>
        <taxon>Rosaceae</taxon>
        <taxon>Amygdaloideae</taxon>
        <taxon>Amygdaleae</taxon>
        <taxon>Prunus</taxon>
    </lineage>
</organism>
<keyword evidence="4" id="KW-0808">Transferase</keyword>
<dbReference type="Gene3D" id="1.10.510.10">
    <property type="entry name" value="Transferase(Phosphotransferase) domain 1"/>
    <property type="match status" value="1"/>
</dbReference>
<dbReference type="InterPro" id="IPR001245">
    <property type="entry name" value="Ser-Thr/Tyr_kinase_cat_dom"/>
</dbReference>
<keyword evidence="8" id="KW-0418">Kinase</keyword>
<keyword evidence="7 15" id="KW-0547">Nucleotide-binding</keyword>
<evidence type="ECO:0000256" key="3">
    <source>
        <dbReference type="ARBA" id="ARBA00022527"/>
    </source>
</evidence>
<dbReference type="SUPFAM" id="SSF56112">
    <property type="entry name" value="Protein kinase-like (PK-like)"/>
    <property type="match status" value="1"/>
</dbReference>
<keyword evidence="5" id="KW-0812">Transmembrane</keyword>
<dbReference type="PROSITE" id="PS00108">
    <property type="entry name" value="PROTEIN_KINASE_ST"/>
    <property type="match status" value="1"/>
</dbReference>
<protein>
    <recommendedName>
        <fullName evidence="2">non-specific serine/threonine protein kinase</fullName>
        <ecNumber evidence="2">2.7.11.1</ecNumber>
    </recommendedName>
</protein>
<feature type="binding site" evidence="15">
    <location>
        <position position="388"/>
    </location>
    <ligand>
        <name>ATP</name>
        <dbReference type="ChEBI" id="CHEBI:30616"/>
    </ligand>
</feature>
<dbReference type="EC" id="2.7.11.1" evidence="2"/>
<evidence type="ECO:0000313" key="17">
    <source>
        <dbReference type="Proteomes" id="UP000694861"/>
    </source>
</evidence>
<keyword evidence="9 15" id="KW-0067">ATP-binding</keyword>
<evidence type="ECO:0000256" key="5">
    <source>
        <dbReference type="ARBA" id="ARBA00022692"/>
    </source>
</evidence>
<reference evidence="17" key="1">
    <citation type="journal article" date="2012" name="Nat. Commun.">
        <title>The genome of Prunus mume.</title>
        <authorList>
            <person name="Zhang Q."/>
            <person name="Chen W."/>
            <person name="Sun L."/>
            <person name="Zhao F."/>
            <person name="Huang B."/>
            <person name="Yang W."/>
            <person name="Tao Y."/>
            <person name="Wang J."/>
            <person name="Yuan Z."/>
            <person name="Fan G."/>
            <person name="Xing Z."/>
            <person name="Han C."/>
            <person name="Pan H."/>
            <person name="Zhong X."/>
            <person name="Shi W."/>
            <person name="Liang X."/>
            <person name="Du D."/>
            <person name="Sun F."/>
            <person name="Xu Z."/>
            <person name="Hao R."/>
            <person name="Lv T."/>
            <person name="Lv Y."/>
            <person name="Zheng Z."/>
            <person name="Sun M."/>
            <person name="Luo L."/>
            <person name="Cai M."/>
            <person name="Gao Y."/>
            <person name="Wang J."/>
            <person name="Yin Y."/>
            <person name="Xu X."/>
            <person name="Cheng T."/>
            <person name="Wang J."/>
        </authorList>
    </citation>
    <scope>NUCLEOTIDE SEQUENCE [LARGE SCALE GENOMIC DNA]</scope>
</reference>
<evidence type="ECO:0000256" key="6">
    <source>
        <dbReference type="ARBA" id="ARBA00022729"/>
    </source>
</evidence>
<dbReference type="InterPro" id="IPR008271">
    <property type="entry name" value="Ser/Thr_kinase_AS"/>
</dbReference>
<evidence type="ECO:0000256" key="14">
    <source>
        <dbReference type="ARBA" id="ARBA00048679"/>
    </source>
</evidence>
<dbReference type="CDD" id="cd14066">
    <property type="entry name" value="STKc_IRAK"/>
    <property type="match status" value="1"/>
</dbReference>
<evidence type="ECO:0000256" key="4">
    <source>
        <dbReference type="ARBA" id="ARBA00022679"/>
    </source>
</evidence>
<reference evidence="18" key="2">
    <citation type="submission" date="2025-08" db="UniProtKB">
        <authorList>
            <consortium name="RefSeq"/>
        </authorList>
    </citation>
    <scope>IDENTIFICATION</scope>
</reference>
<dbReference type="Proteomes" id="UP000694861">
    <property type="component" value="Linkage group LG7"/>
</dbReference>
<dbReference type="InterPro" id="IPR045874">
    <property type="entry name" value="LRK10/LRL21-25-like"/>
</dbReference>
<keyword evidence="17" id="KW-1185">Reference proteome</keyword>
<evidence type="ECO:0000256" key="9">
    <source>
        <dbReference type="ARBA" id="ARBA00022840"/>
    </source>
</evidence>
<name>A0ABM1LUM6_PRUMU</name>
<evidence type="ECO:0000256" key="13">
    <source>
        <dbReference type="ARBA" id="ARBA00047899"/>
    </source>
</evidence>
<dbReference type="GeneID" id="103338836"/>
<dbReference type="Pfam" id="PF14380">
    <property type="entry name" value="WAK_assoc"/>
    <property type="match status" value="1"/>
</dbReference>
<keyword evidence="3" id="KW-0723">Serine/threonine-protein kinase</keyword>
<accession>A0ABM1LUM6</accession>
<dbReference type="InterPro" id="IPR017441">
    <property type="entry name" value="Protein_kinase_ATP_BS"/>
</dbReference>
<comment type="catalytic activity">
    <reaction evidence="14">
        <text>L-seryl-[protein] + ATP = O-phospho-L-seryl-[protein] + ADP + H(+)</text>
        <dbReference type="Rhea" id="RHEA:17989"/>
        <dbReference type="Rhea" id="RHEA-COMP:9863"/>
        <dbReference type="Rhea" id="RHEA-COMP:11604"/>
        <dbReference type="ChEBI" id="CHEBI:15378"/>
        <dbReference type="ChEBI" id="CHEBI:29999"/>
        <dbReference type="ChEBI" id="CHEBI:30616"/>
        <dbReference type="ChEBI" id="CHEBI:83421"/>
        <dbReference type="ChEBI" id="CHEBI:456216"/>
        <dbReference type="EC" id="2.7.11.1"/>
    </reaction>
</comment>
<gene>
    <name evidence="18" type="primary">LOC103338836</name>
</gene>
<evidence type="ECO:0000256" key="7">
    <source>
        <dbReference type="ARBA" id="ARBA00022741"/>
    </source>
</evidence>
<evidence type="ECO:0000256" key="15">
    <source>
        <dbReference type="PROSITE-ProRule" id="PRU10141"/>
    </source>
</evidence>
<dbReference type="RefSeq" id="XP_016651103.1">
    <property type="nucleotide sequence ID" value="XM_016795617.1"/>
</dbReference>
<proteinExistence type="predicted"/>
<evidence type="ECO:0000256" key="8">
    <source>
        <dbReference type="ARBA" id="ARBA00022777"/>
    </source>
</evidence>
<dbReference type="SMART" id="SM00220">
    <property type="entry name" value="S_TKc"/>
    <property type="match status" value="1"/>
</dbReference>
<dbReference type="InterPro" id="IPR032872">
    <property type="entry name" value="WAK_assoc_C"/>
</dbReference>
<keyword evidence="11" id="KW-0472">Membrane</keyword>
<evidence type="ECO:0000256" key="10">
    <source>
        <dbReference type="ARBA" id="ARBA00022989"/>
    </source>
</evidence>
<dbReference type="Pfam" id="PF07714">
    <property type="entry name" value="PK_Tyr_Ser-Thr"/>
    <property type="match status" value="1"/>
</dbReference>
<feature type="domain" description="Protein kinase" evidence="16">
    <location>
        <begin position="360"/>
        <end position="650"/>
    </location>
</feature>